<name>A0A4C1SFC8_EUMVA</name>
<accession>A0A4C1SFC8</accession>
<evidence type="ECO:0000313" key="1">
    <source>
        <dbReference type="EMBL" id="GBP00586.1"/>
    </source>
</evidence>
<gene>
    <name evidence="1" type="ORF">EVAR_76880_1</name>
</gene>
<organism evidence="1 2">
    <name type="scientific">Eumeta variegata</name>
    <name type="common">Bagworm moth</name>
    <name type="synonym">Eumeta japonica</name>
    <dbReference type="NCBI Taxonomy" id="151549"/>
    <lineage>
        <taxon>Eukaryota</taxon>
        <taxon>Metazoa</taxon>
        <taxon>Ecdysozoa</taxon>
        <taxon>Arthropoda</taxon>
        <taxon>Hexapoda</taxon>
        <taxon>Insecta</taxon>
        <taxon>Pterygota</taxon>
        <taxon>Neoptera</taxon>
        <taxon>Endopterygota</taxon>
        <taxon>Lepidoptera</taxon>
        <taxon>Glossata</taxon>
        <taxon>Ditrysia</taxon>
        <taxon>Tineoidea</taxon>
        <taxon>Psychidae</taxon>
        <taxon>Oiketicinae</taxon>
        <taxon>Eumeta</taxon>
    </lineage>
</organism>
<dbReference type="AlphaFoldDB" id="A0A4C1SFC8"/>
<proteinExistence type="predicted"/>
<comment type="caution">
    <text evidence="1">The sequence shown here is derived from an EMBL/GenBank/DDBJ whole genome shotgun (WGS) entry which is preliminary data.</text>
</comment>
<sequence>MRQSFVLQRKKLCRCEVSDESVAMAVAVLGFDPDHAFDFNPGPTLGFDPCSALDSTPCPLSIYDLLRN</sequence>
<keyword evidence="2" id="KW-1185">Reference proteome</keyword>
<dbReference type="EMBL" id="BGZK01000006">
    <property type="protein sequence ID" value="GBP00586.1"/>
    <property type="molecule type" value="Genomic_DNA"/>
</dbReference>
<reference evidence="1 2" key="1">
    <citation type="journal article" date="2019" name="Commun. Biol.">
        <title>The bagworm genome reveals a unique fibroin gene that provides high tensile strength.</title>
        <authorList>
            <person name="Kono N."/>
            <person name="Nakamura H."/>
            <person name="Ohtoshi R."/>
            <person name="Tomita M."/>
            <person name="Numata K."/>
            <person name="Arakawa K."/>
        </authorList>
    </citation>
    <scope>NUCLEOTIDE SEQUENCE [LARGE SCALE GENOMIC DNA]</scope>
</reference>
<dbReference type="Proteomes" id="UP000299102">
    <property type="component" value="Unassembled WGS sequence"/>
</dbReference>
<protein>
    <submittedName>
        <fullName evidence="1">Uncharacterized protein</fullName>
    </submittedName>
</protein>
<evidence type="ECO:0000313" key="2">
    <source>
        <dbReference type="Proteomes" id="UP000299102"/>
    </source>
</evidence>